<feature type="transmembrane region" description="Helical" evidence="1">
    <location>
        <begin position="307"/>
        <end position="324"/>
    </location>
</feature>
<organism evidence="2 3">
    <name type="scientific">Vanilla planifolia</name>
    <name type="common">Vanilla</name>
    <dbReference type="NCBI Taxonomy" id="51239"/>
    <lineage>
        <taxon>Eukaryota</taxon>
        <taxon>Viridiplantae</taxon>
        <taxon>Streptophyta</taxon>
        <taxon>Embryophyta</taxon>
        <taxon>Tracheophyta</taxon>
        <taxon>Spermatophyta</taxon>
        <taxon>Magnoliopsida</taxon>
        <taxon>Liliopsida</taxon>
        <taxon>Asparagales</taxon>
        <taxon>Orchidaceae</taxon>
        <taxon>Vanilloideae</taxon>
        <taxon>Vanilleae</taxon>
        <taxon>Vanilla</taxon>
    </lineage>
</organism>
<dbReference type="PANTHER" id="PTHR36381:SF1">
    <property type="entry name" value="ETHYLENE-REGULATED TRANSCRIPT 2 (ERT2)"/>
    <property type="match status" value="1"/>
</dbReference>
<name>A0A835QVN1_VANPL</name>
<feature type="transmembrane region" description="Helical" evidence="1">
    <location>
        <begin position="330"/>
        <end position="350"/>
    </location>
</feature>
<evidence type="ECO:0000256" key="1">
    <source>
        <dbReference type="SAM" id="Phobius"/>
    </source>
</evidence>
<evidence type="ECO:0000313" key="2">
    <source>
        <dbReference type="EMBL" id="KAG0478753.1"/>
    </source>
</evidence>
<sequence>MPAYTWKKIKIADGLLSGLCSKPGGSLVVQTGFPTSLADLIVKNHVRRKKSSLKSKRKALLSSDLAFASTTEAKSDRGSSLMENEGLSGCNSVQNSISSNRKVGYGSNFRFLPGMVILSVVLVVIGNKAVVIGITISAFCLLILELSGFRACWFLNLCDDRKKRMDSVIGISDFGGREWASPIREIGIQARIDSSVSVAKYDDGNESFLKGDGIVTNKVCECSSKSKAKKLFRRFFSKKLRRAGEGGTAPFSIEANGVQLTDHKELLMQEEEGDSDTEILSFRTCYGELDDGKDEYVTHRNLEVNRLRRFAVLVFFVVVLFGLVKGKAVALFLALSWCFVFRFIEFISFWSKSSL</sequence>
<reference evidence="2 3" key="1">
    <citation type="journal article" date="2020" name="Nat. Food">
        <title>A phased Vanilla planifolia genome enables genetic improvement of flavour and production.</title>
        <authorList>
            <person name="Hasing T."/>
            <person name="Tang H."/>
            <person name="Brym M."/>
            <person name="Khazi F."/>
            <person name="Huang T."/>
            <person name="Chambers A.H."/>
        </authorList>
    </citation>
    <scope>NUCLEOTIDE SEQUENCE [LARGE SCALE GENOMIC DNA]</scope>
    <source>
        <tissue evidence="2">Leaf</tissue>
    </source>
</reference>
<keyword evidence="1" id="KW-1133">Transmembrane helix</keyword>
<feature type="transmembrane region" description="Helical" evidence="1">
    <location>
        <begin position="109"/>
        <end position="126"/>
    </location>
</feature>
<dbReference type="EMBL" id="JADCNM010000006">
    <property type="protein sequence ID" value="KAG0478753.1"/>
    <property type="molecule type" value="Genomic_DNA"/>
</dbReference>
<dbReference type="OrthoDB" id="690172at2759"/>
<dbReference type="Proteomes" id="UP000639772">
    <property type="component" value="Chromosome 6"/>
</dbReference>
<keyword evidence="1" id="KW-0472">Membrane</keyword>
<comment type="caution">
    <text evidence="2">The sequence shown here is derived from an EMBL/GenBank/DDBJ whole genome shotgun (WGS) entry which is preliminary data.</text>
</comment>
<accession>A0A835QVN1</accession>
<dbReference type="PANTHER" id="PTHR36381">
    <property type="entry name" value="ETHYLENE-REGULATED TRANSCRIPT 2 (ERT2)"/>
    <property type="match status" value="1"/>
</dbReference>
<dbReference type="AlphaFoldDB" id="A0A835QVN1"/>
<keyword evidence="1" id="KW-0812">Transmembrane</keyword>
<protein>
    <submittedName>
        <fullName evidence="2">Uncharacterized protein</fullName>
    </submittedName>
</protein>
<gene>
    <name evidence="2" type="ORF">HPP92_013472</name>
</gene>
<evidence type="ECO:0000313" key="3">
    <source>
        <dbReference type="Proteomes" id="UP000639772"/>
    </source>
</evidence>
<feature type="transmembrane region" description="Helical" evidence="1">
    <location>
        <begin position="132"/>
        <end position="155"/>
    </location>
</feature>
<proteinExistence type="predicted"/>